<gene>
    <name evidence="3" type="ORF">MBOU_13700</name>
</gene>
<dbReference type="CDD" id="cd03455">
    <property type="entry name" value="SAV4209"/>
    <property type="match status" value="1"/>
</dbReference>
<dbReference type="AlphaFoldDB" id="A0A7I9YL28"/>
<sequence>MTDRAVGTVDRTRTLAWNAVQVGDEVTPLEVPVTTTLIVAGAIASRDYMPVHHDRDFANSQGSKDIFLNILTTNGLCVKFLNDWAGPEAMIKKLSIRLGVPAYPNDPLRFTGSVTGKSTANGEGLVEVTFRSTNSLGDHATGTAVLSLLEGVDA</sequence>
<reference evidence="3 4" key="1">
    <citation type="journal article" date="2019" name="Emerg. Microbes Infect.">
        <title>Comprehensive subspecies identification of 175 nontuberculous mycobacteria species based on 7547 genomic profiles.</title>
        <authorList>
            <person name="Matsumoto Y."/>
            <person name="Kinjo T."/>
            <person name="Motooka D."/>
            <person name="Nabeya D."/>
            <person name="Jung N."/>
            <person name="Uechi K."/>
            <person name="Horii T."/>
            <person name="Iida T."/>
            <person name="Fujita J."/>
            <person name="Nakamura S."/>
        </authorList>
    </citation>
    <scope>NUCLEOTIDE SEQUENCE [LARGE SCALE GENOMIC DNA]</scope>
    <source>
        <strain evidence="3 4">JCM 30725</strain>
    </source>
</reference>
<comment type="caution">
    <text evidence="3">The sequence shown here is derived from an EMBL/GenBank/DDBJ whole genome shotgun (WGS) entry which is preliminary data.</text>
</comment>
<dbReference type="Proteomes" id="UP000465360">
    <property type="component" value="Unassembled WGS sequence"/>
</dbReference>
<comment type="similarity">
    <text evidence="1">Belongs to the enoyl-CoA hydratase/isomerase family.</text>
</comment>
<dbReference type="InterPro" id="IPR029069">
    <property type="entry name" value="HotDog_dom_sf"/>
</dbReference>
<evidence type="ECO:0000256" key="1">
    <source>
        <dbReference type="ARBA" id="ARBA00005254"/>
    </source>
</evidence>
<protein>
    <submittedName>
        <fullName evidence="3">Beta-hydroxyacyl-ACP dehydratase</fullName>
    </submittedName>
</protein>
<name>A0A7I9YL28_MYCBU</name>
<organism evidence="3 4">
    <name type="scientific">Mycobacterium bourgelatii</name>
    <dbReference type="NCBI Taxonomy" id="1273442"/>
    <lineage>
        <taxon>Bacteria</taxon>
        <taxon>Bacillati</taxon>
        <taxon>Actinomycetota</taxon>
        <taxon>Actinomycetes</taxon>
        <taxon>Mycobacteriales</taxon>
        <taxon>Mycobacteriaceae</taxon>
        <taxon>Mycobacterium</taxon>
    </lineage>
</organism>
<dbReference type="EMBL" id="BLKZ01000001">
    <property type="protein sequence ID" value="GFG89328.1"/>
    <property type="molecule type" value="Genomic_DNA"/>
</dbReference>
<evidence type="ECO:0000259" key="2">
    <source>
        <dbReference type="Pfam" id="PF01575"/>
    </source>
</evidence>
<dbReference type="RefSeq" id="WP_163709455.1">
    <property type="nucleotide sequence ID" value="NZ_BLKZ01000001.1"/>
</dbReference>
<feature type="domain" description="MaoC-like" evidence="2">
    <location>
        <begin position="23"/>
        <end position="133"/>
    </location>
</feature>
<dbReference type="InterPro" id="IPR002539">
    <property type="entry name" value="MaoC-like_dom"/>
</dbReference>
<evidence type="ECO:0000313" key="3">
    <source>
        <dbReference type="EMBL" id="GFG89328.1"/>
    </source>
</evidence>
<keyword evidence="4" id="KW-1185">Reference proteome</keyword>
<accession>A0A7I9YL28</accession>
<evidence type="ECO:0000313" key="4">
    <source>
        <dbReference type="Proteomes" id="UP000465360"/>
    </source>
</evidence>
<dbReference type="SUPFAM" id="SSF54637">
    <property type="entry name" value="Thioesterase/thiol ester dehydrase-isomerase"/>
    <property type="match status" value="1"/>
</dbReference>
<dbReference type="Pfam" id="PF01575">
    <property type="entry name" value="MaoC_dehydratas"/>
    <property type="match status" value="1"/>
</dbReference>
<dbReference type="Gene3D" id="3.10.129.10">
    <property type="entry name" value="Hotdog Thioesterase"/>
    <property type="match status" value="1"/>
</dbReference>
<proteinExistence type="inferred from homology"/>